<dbReference type="AlphaFoldDB" id="A0A2H1ECK4"/>
<dbReference type="EMBL" id="LT634361">
    <property type="protein sequence ID" value="SFZ84431.1"/>
    <property type="molecule type" value="Genomic_DNA"/>
</dbReference>
<dbReference type="PANTHER" id="PTHR32305">
    <property type="match status" value="1"/>
</dbReference>
<keyword evidence="2" id="KW-1185">Reference proteome</keyword>
<dbReference type="KEGG" id="tmar:MARIT_2746"/>
<evidence type="ECO:0000313" key="2">
    <source>
        <dbReference type="Proteomes" id="UP000231564"/>
    </source>
</evidence>
<sequence length="220" mass="24661">MYDEGGEQVWERSLDLNGKVINGSNAPCPFLYQGQYYDKEIELAYNRFRYYDPDDGRYISKDPIGLLSGEYGFYNYVGDSNGWVDVFGLEGGIVTILLQEGGSHFGIITDGVGGMQTDLNQLGDLGTGTNDYAKIMKNSDLYVFDKYLNVEVVDLDAAKKTQLKEIARGDFKYHKFNDSCLTHVAKVLKAGGEDIDPNSIKSQIKYMREKEGKFKKISCG</sequence>
<name>A0A2H1ECK4_9FLAO</name>
<dbReference type="InterPro" id="IPR022385">
    <property type="entry name" value="Rhs_assc_core"/>
</dbReference>
<protein>
    <recommendedName>
        <fullName evidence="3">RHS repeat-associated core domain-containing protein</fullName>
    </recommendedName>
</protein>
<dbReference type="NCBIfam" id="TIGR03696">
    <property type="entry name" value="Rhs_assc_core"/>
    <property type="match status" value="1"/>
</dbReference>
<gene>
    <name evidence="1" type="ORF">MARIT_2746</name>
</gene>
<dbReference type="Gene3D" id="2.180.10.10">
    <property type="entry name" value="RHS repeat-associated core"/>
    <property type="match status" value="1"/>
</dbReference>
<dbReference type="PRINTS" id="PR00394">
    <property type="entry name" value="RHSPROTEIN"/>
</dbReference>
<reference evidence="1 2" key="1">
    <citation type="submission" date="2016-11" db="EMBL/GenBank/DDBJ databases">
        <authorList>
            <person name="Jaros S."/>
            <person name="Januszkiewicz K."/>
            <person name="Wedrychowicz H."/>
        </authorList>
    </citation>
    <scope>NUCLEOTIDE SEQUENCE [LARGE SCALE GENOMIC DNA]</scope>
    <source>
        <strain evidence="1">NCIMB 2154T</strain>
    </source>
</reference>
<dbReference type="OrthoDB" id="1189912at2"/>
<dbReference type="Proteomes" id="UP000231564">
    <property type="component" value="Chromosome MARIT"/>
</dbReference>
<dbReference type="RefSeq" id="WP_100211756.1">
    <property type="nucleotide sequence ID" value="NZ_CP138495.1"/>
</dbReference>
<dbReference type="PANTHER" id="PTHR32305:SF15">
    <property type="entry name" value="PROTEIN RHSA-RELATED"/>
    <property type="match status" value="1"/>
</dbReference>
<proteinExistence type="predicted"/>
<dbReference type="GeneID" id="93955503"/>
<organism evidence="1 2">
    <name type="scientific">Tenacibaculum maritimum NCIMB 2154</name>
    <dbReference type="NCBI Taxonomy" id="1349785"/>
    <lineage>
        <taxon>Bacteria</taxon>
        <taxon>Pseudomonadati</taxon>
        <taxon>Bacteroidota</taxon>
        <taxon>Flavobacteriia</taxon>
        <taxon>Flavobacteriales</taxon>
        <taxon>Flavobacteriaceae</taxon>
        <taxon>Tenacibaculum</taxon>
    </lineage>
</organism>
<dbReference type="InterPro" id="IPR050708">
    <property type="entry name" value="T6SS_VgrG/RHS"/>
</dbReference>
<accession>A0A2H1ECK4</accession>
<evidence type="ECO:0000313" key="1">
    <source>
        <dbReference type="EMBL" id="SFZ84431.1"/>
    </source>
</evidence>
<evidence type="ECO:0008006" key="3">
    <source>
        <dbReference type="Google" id="ProtNLM"/>
    </source>
</evidence>